<dbReference type="AlphaFoldDB" id="A0AA88RR68"/>
<protein>
    <submittedName>
        <fullName evidence="1">Uncharacterized protein</fullName>
    </submittedName>
</protein>
<evidence type="ECO:0000313" key="1">
    <source>
        <dbReference type="EMBL" id="KAK2994087.1"/>
    </source>
</evidence>
<accession>A0AA88RR68</accession>
<proteinExistence type="predicted"/>
<sequence>MELKNPDLPPLVVELSSCPLIINSISSVGSPSRTIKATFTKGKHDLDVKLLIVHVNHFIRPLQSMLAKIVRIAALQDTMEIVSNDRESSASTSFTNAYEIYGVHESQNHLQG</sequence>
<gene>
    <name evidence="1" type="ORF">RJ640_024351</name>
</gene>
<reference evidence="1" key="1">
    <citation type="submission" date="2022-12" db="EMBL/GenBank/DDBJ databases">
        <title>Draft genome assemblies for two species of Escallonia (Escalloniales).</title>
        <authorList>
            <person name="Chanderbali A."/>
            <person name="Dervinis C."/>
            <person name="Anghel I."/>
            <person name="Soltis D."/>
            <person name="Soltis P."/>
            <person name="Zapata F."/>
        </authorList>
    </citation>
    <scope>NUCLEOTIDE SEQUENCE</scope>
    <source>
        <strain evidence="1">UCBG92.1500</strain>
        <tissue evidence="1">Leaf</tissue>
    </source>
</reference>
<name>A0AA88RR68_9ASTE</name>
<dbReference type="Proteomes" id="UP001187471">
    <property type="component" value="Unassembled WGS sequence"/>
</dbReference>
<keyword evidence="2" id="KW-1185">Reference proteome</keyword>
<comment type="caution">
    <text evidence="1">The sequence shown here is derived from an EMBL/GenBank/DDBJ whole genome shotgun (WGS) entry which is preliminary data.</text>
</comment>
<organism evidence="1 2">
    <name type="scientific">Escallonia rubra</name>
    <dbReference type="NCBI Taxonomy" id="112253"/>
    <lineage>
        <taxon>Eukaryota</taxon>
        <taxon>Viridiplantae</taxon>
        <taxon>Streptophyta</taxon>
        <taxon>Embryophyta</taxon>
        <taxon>Tracheophyta</taxon>
        <taxon>Spermatophyta</taxon>
        <taxon>Magnoliopsida</taxon>
        <taxon>eudicotyledons</taxon>
        <taxon>Gunneridae</taxon>
        <taxon>Pentapetalae</taxon>
        <taxon>asterids</taxon>
        <taxon>campanulids</taxon>
        <taxon>Escalloniales</taxon>
        <taxon>Escalloniaceae</taxon>
        <taxon>Escallonia</taxon>
    </lineage>
</organism>
<evidence type="ECO:0000313" key="2">
    <source>
        <dbReference type="Proteomes" id="UP001187471"/>
    </source>
</evidence>
<dbReference type="EMBL" id="JAVXUO010000243">
    <property type="protein sequence ID" value="KAK2994087.1"/>
    <property type="molecule type" value="Genomic_DNA"/>
</dbReference>